<gene>
    <name evidence="4" type="ORF">GLYMA_17G182200</name>
</gene>
<evidence type="ECO:0000256" key="2">
    <source>
        <dbReference type="ARBA" id="ARBA00022737"/>
    </source>
</evidence>
<keyword evidence="2" id="KW-0677">Repeat</keyword>
<feature type="compositionally biased region" description="Polar residues" evidence="3">
    <location>
        <begin position="189"/>
        <end position="212"/>
    </location>
</feature>
<dbReference type="Pfam" id="PF00560">
    <property type="entry name" value="LRR_1"/>
    <property type="match status" value="1"/>
</dbReference>
<dbReference type="InParanoid" id="A0A0R0FER8"/>
<reference evidence="4" key="3">
    <citation type="submission" date="2018-07" db="EMBL/GenBank/DDBJ databases">
        <title>WGS assembly of Glycine max.</title>
        <authorList>
            <person name="Schmutz J."/>
            <person name="Cannon S."/>
            <person name="Schlueter J."/>
            <person name="Ma J."/>
            <person name="Mitros T."/>
            <person name="Nelson W."/>
            <person name="Hyten D."/>
            <person name="Song Q."/>
            <person name="Thelen J."/>
            <person name="Cheng J."/>
            <person name="Xu D."/>
            <person name="Hellsten U."/>
            <person name="May G."/>
            <person name="Yu Y."/>
            <person name="Sakurai T."/>
            <person name="Umezawa T."/>
            <person name="Bhattacharyya M."/>
            <person name="Sandhu D."/>
            <person name="Valliyodan B."/>
            <person name="Lindquist E."/>
            <person name="Peto M."/>
            <person name="Grant D."/>
            <person name="Shu S."/>
            <person name="Goodstein D."/>
            <person name="Barry K."/>
            <person name="Futrell-Griggs M."/>
            <person name="Abernathy B."/>
            <person name="Du J."/>
            <person name="Tian Z."/>
            <person name="Zhu L."/>
            <person name="Gill N."/>
            <person name="Joshi T."/>
            <person name="Libault M."/>
            <person name="Sethuraman A."/>
            <person name="Zhang X."/>
            <person name="Shinozaki K."/>
            <person name="Nguyen H."/>
            <person name="Wing R."/>
            <person name="Cregan P."/>
            <person name="Specht J."/>
            <person name="Grimwood J."/>
            <person name="Rokhsar D."/>
            <person name="Stacey G."/>
            <person name="Shoemaker R."/>
            <person name="Jackson S."/>
        </authorList>
    </citation>
    <scope>NUCLEOTIDE SEQUENCE</scope>
    <source>
        <tissue evidence="4">Callus</tissue>
    </source>
</reference>
<dbReference type="Gene3D" id="3.80.10.10">
    <property type="entry name" value="Ribonuclease Inhibitor"/>
    <property type="match status" value="1"/>
</dbReference>
<evidence type="ECO:0000256" key="3">
    <source>
        <dbReference type="SAM" id="MobiDB-lite"/>
    </source>
</evidence>
<sequence length="226" mass="25061">MLEGPIPDGFGKVMNSLEVLDLSGNKLQGEIPSFFGNMCALQSLYLSNNKLKGEISSFFQNSSWCNRYIFKSLYLSYNRLTGMLPKSIGLLSELEDLYLAGNSLEGDVTESHLSNFSKLQSLSLSENSLSLKLAIISSAGFVDAQDEFVETQYYKELASIDKQHHTTVSGFIKAAREGGEGEYEIQLPNNHVNAAETQPRSYKSNPATNDWVPNSDEHQPNRSEST</sequence>
<dbReference type="InterPro" id="IPR001611">
    <property type="entry name" value="Leu-rich_rpt"/>
</dbReference>
<dbReference type="InterPro" id="IPR025875">
    <property type="entry name" value="Leu-rich_rpt_4"/>
</dbReference>
<protein>
    <submittedName>
        <fullName evidence="4 5">Uncharacterized protein</fullName>
    </submittedName>
</protein>
<name>A0A0R0FER8_SOYBN</name>
<organism evidence="4">
    <name type="scientific">Glycine max</name>
    <name type="common">Soybean</name>
    <name type="synonym">Glycine hispida</name>
    <dbReference type="NCBI Taxonomy" id="3847"/>
    <lineage>
        <taxon>Eukaryota</taxon>
        <taxon>Viridiplantae</taxon>
        <taxon>Streptophyta</taxon>
        <taxon>Embryophyta</taxon>
        <taxon>Tracheophyta</taxon>
        <taxon>Spermatophyta</taxon>
        <taxon>Magnoliopsida</taxon>
        <taxon>eudicotyledons</taxon>
        <taxon>Gunneridae</taxon>
        <taxon>Pentapetalae</taxon>
        <taxon>rosids</taxon>
        <taxon>fabids</taxon>
        <taxon>Fabales</taxon>
        <taxon>Fabaceae</taxon>
        <taxon>Papilionoideae</taxon>
        <taxon>50 kb inversion clade</taxon>
        <taxon>NPAAA clade</taxon>
        <taxon>indigoferoid/millettioid clade</taxon>
        <taxon>Phaseoleae</taxon>
        <taxon>Glycine</taxon>
        <taxon>Glycine subgen. Soja</taxon>
    </lineage>
</organism>
<dbReference type="EMBL" id="CM000850">
    <property type="protein sequence ID" value="KRH04727.1"/>
    <property type="molecule type" value="Genomic_DNA"/>
</dbReference>
<dbReference type="InterPro" id="IPR032675">
    <property type="entry name" value="LRR_dom_sf"/>
</dbReference>
<reference evidence="5" key="2">
    <citation type="submission" date="2018-02" db="UniProtKB">
        <authorList>
            <consortium name="EnsemblPlants"/>
        </authorList>
    </citation>
    <scope>IDENTIFICATION</scope>
    <source>
        <strain evidence="5">Williams 82</strain>
    </source>
</reference>
<dbReference type="Pfam" id="PF12799">
    <property type="entry name" value="LRR_4"/>
    <property type="match status" value="1"/>
</dbReference>
<feature type="region of interest" description="Disordered" evidence="3">
    <location>
        <begin position="189"/>
        <end position="226"/>
    </location>
</feature>
<dbReference type="AlphaFoldDB" id="A0A0R0FER8"/>
<dbReference type="STRING" id="3847.A0A0R0FER8"/>
<evidence type="ECO:0000313" key="4">
    <source>
        <dbReference type="EMBL" id="KRH04727.1"/>
    </source>
</evidence>
<dbReference type="PANTHER" id="PTHR34686">
    <property type="entry name" value="MATERNAL EFFECT EMBRYO ARREST PROTEIN"/>
    <property type="match status" value="1"/>
</dbReference>
<evidence type="ECO:0000256" key="1">
    <source>
        <dbReference type="ARBA" id="ARBA00022614"/>
    </source>
</evidence>
<dbReference type="PANTHER" id="PTHR34686:SF1">
    <property type="entry name" value="MATERNAL EFFECT EMBRYO ARREST 59"/>
    <property type="match status" value="1"/>
</dbReference>
<proteinExistence type="predicted"/>
<evidence type="ECO:0000313" key="6">
    <source>
        <dbReference type="Proteomes" id="UP000008827"/>
    </source>
</evidence>
<dbReference type="FunCoup" id="A0A0R0FER8">
    <property type="interactions" value="2679"/>
</dbReference>
<reference evidence="4 5" key="1">
    <citation type="journal article" date="2010" name="Nature">
        <title>Genome sequence of the palaeopolyploid soybean.</title>
        <authorList>
            <person name="Schmutz J."/>
            <person name="Cannon S.B."/>
            <person name="Schlueter J."/>
            <person name="Ma J."/>
            <person name="Mitros T."/>
            <person name="Nelson W."/>
            <person name="Hyten D.L."/>
            <person name="Song Q."/>
            <person name="Thelen J.J."/>
            <person name="Cheng J."/>
            <person name="Xu D."/>
            <person name="Hellsten U."/>
            <person name="May G.D."/>
            <person name="Yu Y."/>
            <person name="Sakurai T."/>
            <person name="Umezawa T."/>
            <person name="Bhattacharyya M.K."/>
            <person name="Sandhu D."/>
            <person name="Valliyodan B."/>
            <person name="Lindquist E."/>
            <person name="Peto M."/>
            <person name="Grant D."/>
            <person name="Shu S."/>
            <person name="Goodstein D."/>
            <person name="Barry K."/>
            <person name="Futrell-Griggs M."/>
            <person name="Abernathy B."/>
            <person name="Du J."/>
            <person name="Tian Z."/>
            <person name="Zhu L."/>
            <person name="Gill N."/>
            <person name="Joshi T."/>
            <person name="Libault M."/>
            <person name="Sethuraman A."/>
            <person name="Zhang X.-C."/>
            <person name="Shinozaki K."/>
            <person name="Nguyen H.T."/>
            <person name="Wing R.A."/>
            <person name="Cregan P."/>
            <person name="Specht J."/>
            <person name="Grimwood J."/>
            <person name="Rokhsar D."/>
            <person name="Stacey G."/>
            <person name="Shoemaker R.C."/>
            <person name="Jackson S.A."/>
        </authorList>
    </citation>
    <scope>NUCLEOTIDE SEQUENCE</scope>
    <source>
        <strain evidence="5">cv. Williams 82</strain>
        <tissue evidence="4">Callus</tissue>
    </source>
</reference>
<accession>A0A0R0FER8</accession>
<dbReference type="EnsemblPlants" id="KRH04727">
    <property type="protein sequence ID" value="KRH04727"/>
    <property type="gene ID" value="GLYMA_17G182200"/>
</dbReference>
<dbReference type="PaxDb" id="3847-GLYMA16G23570.2"/>
<keyword evidence="6" id="KW-1185">Reference proteome</keyword>
<dbReference type="Proteomes" id="UP000008827">
    <property type="component" value="Chromosome 17"/>
</dbReference>
<dbReference type="SMR" id="A0A0R0FER8"/>
<keyword evidence="1" id="KW-0433">Leucine-rich repeat</keyword>
<dbReference type="SUPFAM" id="SSF52058">
    <property type="entry name" value="L domain-like"/>
    <property type="match status" value="1"/>
</dbReference>
<dbReference type="Gramene" id="KRH04727">
    <property type="protein sequence ID" value="KRH04727"/>
    <property type="gene ID" value="GLYMA_17G182200"/>
</dbReference>
<evidence type="ECO:0000313" key="5">
    <source>
        <dbReference type="EnsemblPlants" id="KRH04727"/>
    </source>
</evidence>
<feature type="compositionally biased region" description="Basic and acidic residues" evidence="3">
    <location>
        <begin position="215"/>
        <end position="226"/>
    </location>
</feature>